<dbReference type="AlphaFoldDB" id="A0AAD7GQU7"/>
<evidence type="ECO:0000256" key="1">
    <source>
        <dbReference type="SAM" id="MobiDB-lite"/>
    </source>
</evidence>
<name>A0AAD7GQU7_9AGAR</name>
<dbReference type="EMBL" id="JARKIB010000545">
    <property type="protein sequence ID" value="KAJ7700944.1"/>
    <property type="molecule type" value="Genomic_DNA"/>
</dbReference>
<organism evidence="3 4">
    <name type="scientific">Mycena metata</name>
    <dbReference type="NCBI Taxonomy" id="1033252"/>
    <lineage>
        <taxon>Eukaryota</taxon>
        <taxon>Fungi</taxon>
        <taxon>Dikarya</taxon>
        <taxon>Basidiomycota</taxon>
        <taxon>Agaricomycotina</taxon>
        <taxon>Agaricomycetes</taxon>
        <taxon>Agaricomycetidae</taxon>
        <taxon>Agaricales</taxon>
        <taxon>Marasmiineae</taxon>
        <taxon>Mycenaceae</taxon>
        <taxon>Mycena</taxon>
    </lineage>
</organism>
<proteinExistence type="predicted"/>
<keyword evidence="2" id="KW-0812">Transmembrane</keyword>
<feature type="transmembrane region" description="Helical" evidence="2">
    <location>
        <begin position="12"/>
        <end position="33"/>
    </location>
</feature>
<keyword evidence="4" id="KW-1185">Reference proteome</keyword>
<sequence>MAFQFTSVPTKYVVRPLLAPPLLVMLPILLTNLTPQRFPAPRLLTNITSTRATTPSPPSPPPARATHPSPSRVYPSCTVSRTYTCASAPLQPSGSSKIPRPAGAKIQTVKDLFVARFPELDQEQRNAKYNDLRGRIDHLCGLYLRPTVALAYQAKEDADKVYDKMAAKFPWLTSYHNYWPVAVCLQGKLHNSAARAVEKSNKKAVDIIQSVAPARSGSKGPKKSVRKVTLRTPN</sequence>
<evidence type="ECO:0000313" key="4">
    <source>
        <dbReference type="Proteomes" id="UP001215598"/>
    </source>
</evidence>
<evidence type="ECO:0000313" key="3">
    <source>
        <dbReference type="EMBL" id="KAJ7700944.1"/>
    </source>
</evidence>
<evidence type="ECO:0000256" key="2">
    <source>
        <dbReference type="SAM" id="Phobius"/>
    </source>
</evidence>
<feature type="compositionally biased region" description="Basic residues" evidence="1">
    <location>
        <begin position="220"/>
        <end position="234"/>
    </location>
</feature>
<keyword evidence="2" id="KW-0472">Membrane</keyword>
<protein>
    <submittedName>
        <fullName evidence="3">Uncharacterized protein</fullName>
    </submittedName>
</protein>
<accession>A0AAD7GQU7</accession>
<reference evidence="3" key="1">
    <citation type="submission" date="2023-03" db="EMBL/GenBank/DDBJ databases">
        <title>Massive genome expansion in bonnet fungi (Mycena s.s.) driven by repeated elements and novel gene families across ecological guilds.</title>
        <authorList>
            <consortium name="Lawrence Berkeley National Laboratory"/>
            <person name="Harder C.B."/>
            <person name="Miyauchi S."/>
            <person name="Viragh M."/>
            <person name="Kuo A."/>
            <person name="Thoen E."/>
            <person name="Andreopoulos B."/>
            <person name="Lu D."/>
            <person name="Skrede I."/>
            <person name="Drula E."/>
            <person name="Henrissat B."/>
            <person name="Morin E."/>
            <person name="Kohler A."/>
            <person name="Barry K."/>
            <person name="LaButti K."/>
            <person name="Morin E."/>
            <person name="Salamov A."/>
            <person name="Lipzen A."/>
            <person name="Mereny Z."/>
            <person name="Hegedus B."/>
            <person name="Baldrian P."/>
            <person name="Stursova M."/>
            <person name="Weitz H."/>
            <person name="Taylor A."/>
            <person name="Grigoriev I.V."/>
            <person name="Nagy L.G."/>
            <person name="Martin F."/>
            <person name="Kauserud H."/>
        </authorList>
    </citation>
    <scope>NUCLEOTIDE SEQUENCE</scope>
    <source>
        <strain evidence="3">CBHHK182m</strain>
    </source>
</reference>
<feature type="region of interest" description="Disordered" evidence="1">
    <location>
        <begin position="213"/>
        <end position="234"/>
    </location>
</feature>
<comment type="caution">
    <text evidence="3">The sequence shown here is derived from an EMBL/GenBank/DDBJ whole genome shotgun (WGS) entry which is preliminary data.</text>
</comment>
<keyword evidence="2" id="KW-1133">Transmembrane helix</keyword>
<dbReference type="Proteomes" id="UP001215598">
    <property type="component" value="Unassembled WGS sequence"/>
</dbReference>
<gene>
    <name evidence="3" type="ORF">B0H16DRAFT_1483724</name>
</gene>
<feature type="region of interest" description="Disordered" evidence="1">
    <location>
        <begin position="49"/>
        <end position="73"/>
    </location>
</feature>